<feature type="region of interest" description="Disordered" evidence="1">
    <location>
        <begin position="126"/>
        <end position="172"/>
    </location>
</feature>
<proteinExistence type="predicted"/>
<comment type="caution">
    <text evidence="2">The sequence shown here is derived from an EMBL/GenBank/DDBJ whole genome shotgun (WGS) entry which is preliminary data.</text>
</comment>
<gene>
    <name evidence="2" type="ORF">PPNO1_LOCUS1502</name>
</gene>
<keyword evidence="3" id="KW-1185">Reference proteome</keyword>
<feature type="compositionally biased region" description="Acidic residues" evidence="1">
    <location>
        <begin position="145"/>
        <end position="164"/>
    </location>
</feature>
<dbReference type="EMBL" id="CALLCH030000002">
    <property type="protein sequence ID" value="CAI4211728.1"/>
    <property type="molecule type" value="Genomic_DNA"/>
</dbReference>
<dbReference type="Proteomes" id="UP000838763">
    <property type="component" value="Unassembled WGS sequence"/>
</dbReference>
<reference evidence="2" key="1">
    <citation type="submission" date="2022-11" db="EMBL/GenBank/DDBJ databases">
        <authorList>
            <person name="Scott C."/>
            <person name="Bruce N."/>
        </authorList>
    </citation>
    <scope>NUCLEOTIDE SEQUENCE</scope>
</reference>
<dbReference type="AlphaFoldDB" id="A0A9P1GWR9"/>
<organism evidence="2 3">
    <name type="scientific">Parascedosporium putredinis</name>
    <dbReference type="NCBI Taxonomy" id="1442378"/>
    <lineage>
        <taxon>Eukaryota</taxon>
        <taxon>Fungi</taxon>
        <taxon>Dikarya</taxon>
        <taxon>Ascomycota</taxon>
        <taxon>Pezizomycotina</taxon>
        <taxon>Sordariomycetes</taxon>
        <taxon>Hypocreomycetidae</taxon>
        <taxon>Microascales</taxon>
        <taxon>Microascaceae</taxon>
        <taxon>Parascedosporium</taxon>
    </lineage>
</organism>
<evidence type="ECO:0000313" key="3">
    <source>
        <dbReference type="Proteomes" id="UP000838763"/>
    </source>
</evidence>
<sequence length="275" mass="30041">MLAKFEEYSQSLEKELREKVGFRMAISFVLSYVMVVHNVLRQVLEAMKHGLLVVAGVMKAELNLDAQFDLHKQFLGLNRRLHKLTKADEMKAELENLVKAHSAAFGELPPPPPALTVLTTAQRAPAAPTAAQLSELPKPNSNHESDDDAEDDTEADTEADDEDNASSPDDVGESISSTITFINLEVHLLTKISSQSQHSLLCGVLYPAITAKASGIPSARDAKDMGIHKQPAKTVRNAHFVVVTMRAYAAGLRCLPSVVIARANIRRTTTLVRRG</sequence>
<protein>
    <submittedName>
        <fullName evidence="2">Uncharacterized protein</fullName>
    </submittedName>
</protein>
<evidence type="ECO:0000256" key="1">
    <source>
        <dbReference type="SAM" id="MobiDB-lite"/>
    </source>
</evidence>
<evidence type="ECO:0000313" key="2">
    <source>
        <dbReference type="EMBL" id="CAI4211728.1"/>
    </source>
</evidence>
<accession>A0A9P1GWR9</accession>
<name>A0A9P1GWR9_9PEZI</name>